<comment type="catalytic activity">
    <reaction evidence="10 11">
        <text>tRNA(His) + L-histidine + ATP = L-histidyl-tRNA(His) + AMP + diphosphate + H(+)</text>
        <dbReference type="Rhea" id="RHEA:17313"/>
        <dbReference type="Rhea" id="RHEA-COMP:9665"/>
        <dbReference type="Rhea" id="RHEA-COMP:9689"/>
        <dbReference type="ChEBI" id="CHEBI:15378"/>
        <dbReference type="ChEBI" id="CHEBI:30616"/>
        <dbReference type="ChEBI" id="CHEBI:33019"/>
        <dbReference type="ChEBI" id="CHEBI:57595"/>
        <dbReference type="ChEBI" id="CHEBI:78442"/>
        <dbReference type="ChEBI" id="CHEBI:78527"/>
        <dbReference type="ChEBI" id="CHEBI:456215"/>
        <dbReference type="EC" id="6.1.1.21"/>
    </reaction>
</comment>
<dbReference type="GO" id="GO:0016740">
    <property type="term" value="F:transferase activity"/>
    <property type="evidence" value="ECO:0007669"/>
    <property type="project" value="UniProtKB-ARBA"/>
</dbReference>
<dbReference type="RefSeq" id="WP_023392028.1">
    <property type="nucleotide sequence ID" value="NZ_KI535340.1"/>
</dbReference>
<organism evidence="14 15">
    <name type="scientific">Abiotrophia defectiva ATCC 49176</name>
    <dbReference type="NCBI Taxonomy" id="592010"/>
    <lineage>
        <taxon>Bacteria</taxon>
        <taxon>Bacillati</taxon>
        <taxon>Bacillota</taxon>
        <taxon>Bacilli</taxon>
        <taxon>Lactobacillales</taxon>
        <taxon>Aerococcaceae</taxon>
        <taxon>Abiotrophia</taxon>
    </lineage>
</organism>
<dbReference type="NCBIfam" id="TIGR00442">
    <property type="entry name" value="hisS"/>
    <property type="match status" value="1"/>
</dbReference>
<keyword evidence="5 11" id="KW-0436">Ligase</keyword>
<evidence type="ECO:0000256" key="5">
    <source>
        <dbReference type="ARBA" id="ARBA00022598"/>
    </source>
</evidence>
<feature type="binding site" evidence="12">
    <location>
        <position position="133"/>
    </location>
    <ligand>
        <name>L-histidine</name>
        <dbReference type="ChEBI" id="CHEBI:57595"/>
    </ligand>
</feature>
<dbReference type="InterPro" id="IPR045864">
    <property type="entry name" value="aa-tRNA-synth_II/BPL/LPL"/>
</dbReference>
<dbReference type="InterPro" id="IPR006195">
    <property type="entry name" value="aa-tRNA-synth_II"/>
</dbReference>
<dbReference type="GO" id="GO:0005737">
    <property type="term" value="C:cytoplasm"/>
    <property type="evidence" value="ECO:0007669"/>
    <property type="project" value="UniProtKB-SubCell"/>
</dbReference>
<proteinExistence type="inferred from homology"/>
<evidence type="ECO:0000256" key="4">
    <source>
        <dbReference type="ARBA" id="ARBA00022490"/>
    </source>
</evidence>
<dbReference type="InterPro" id="IPR015807">
    <property type="entry name" value="His-tRNA-ligase"/>
</dbReference>
<evidence type="ECO:0000256" key="1">
    <source>
        <dbReference type="ARBA" id="ARBA00004496"/>
    </source>
</evidence>
<evidence type="ECO:0000256" key="11">
    <source>
        <dbReference type="HAMAP-Rule" id="MF_00127"/>
    </source>
</evidence>
<dbReference type="EMBL" id="ACIN03000013">
    <property type="protein sequence ID" value="ESK65225.1"/>
    <property type="molecule type" value="Genomic_DNA"/>
</dbReference>
<keyword evidence="4 11" id="KW-0963">Cytoplasm</keyword>
<gene>
    <name evidence="11" type="primary">hisS</name>
    <name evidence="14" type="ORF">GCWU000182_001386</name>
</gene>
<feature type="binding site" evidence="12">
    <location>
        <position position="115"/>
    </location>
    <ligand>
        <name>L-histidine</name>
        <dbReference type="ChEBI" id="CHEBI:57595"/>
    </ligand>
</feature>
<dbReference type="HAMAP" id="MF_00127">
    <property type="entry name" value="His_tRNA_synth"/>
    <property type="match status" value="1"/>
</dbReference>
<evidence type="ECO:0000259" key="13">
    <source>
        <dbReference type="PROSITE" id="PS50862"/>
    </source>
</evidence>
<dbReference type="Gene3D" id="3.30.930.10">
    <property type="entry name" value="Bira Bifunctional Protein, Domain 2"/>
    <property type="match status" value="1"/>
</dbReference>
<dbReference type="Pfam" id="PF13393">
    <property type="entry name" value="tRNA-synt_His"/>
    <property type="match status" value="1"/>
</dbReference>
<keyword evidence="8 11" id="KW-0648">Protein biosynthesis</keyword>
<comment type="subunit">
    <text evidence="3 11">Homodimer.</text>
</comment>
<dbReference type="Proteomes" id="UP000019050">
    <property type="component" value="Unassembled WGS sequence"/>
</dbReference>
<feature type="binding site" evidence="12">
    <location>
        <begin position="264"/>
        <end position="265"/>
    </location>
    <ligand>
        <name>L-histidine</name>
        <dbReference type="ChEBI" id="CHEBI:57595"/>
    </ligand>
</feature>
<evidence type="ECO:0000256" key="7">
    <source>
        <dbReference type="ARBA" id="ARBA00022840"/>
    </source>
</evidence>
<dbReference type="InterPro" id="IPR004154">
    <property type="entry name" value="Anticodon-bd"/>
</dbReference>
<protein>
    <recommendedName>
        <fullName evidence="11">Histidine--tRNA ligase</fullName>
        <ecNumber evidence="11">6.1.1.21</ecNumber>
    </recommendedName>
    <alternativeName>
        <fullName evidence="11">Histidyl-tRNA synthetase</fullName>
        <shortName evidence="11">HisRS</shortName>
    </alternativeName>
</protein>
<keyword evidence="9 11" id="KW-0030">Aminoacyl-tRNA synthetase</keyword>
<dbReference type="PROSITE" id="PS50862">
    <property type="entry name" value="AA_TRNA_LIGASE_II"/>
    <property type="match status" value="1"/>
</dbReference>
<dbReference type="PANTHER" id="PTHR43707">
    <property type="entry name" value="HISTIDYL-TRNA SYNTHETASE"/>
    <property type="match status" value="1"/>
</dbReference>
<dbReference type="PIRSF" id="PIRSF001549">
    <property type="entry name" value="His-tRNA_synth"/>
    <property type="match status" value="1"/>
</dbReference>
<dbReference type="SUPFAM" id="SSF52954">
    <property type="entry name" value="Class II aaRS ABD-related"/>
    <property type="match status" value="1"/>
</dbReference>
<dbReference type="PANTHER" id="PTHR43707:SF1">
    <property type="entry name" value="HISTIDINE--TRNA LIGASE, MITOCHONDRIAL-RELATED"/>
    <property type="match status" value="1"/>
</dbReference>
<evidence type="ECO:0000256" key="10">
    <source>
        <dbReference type="ARBA" id="ARBA00047639"/>
    </source>
</evidence>
<evidence type="ECO:0000256" key="3">
    <source>
        <dbReference type="ARBA" id="ARBA00011738"/>
    </source>
</evidence>
<evidence type="ECO:0000256" key="8">
    <source>
        <dbReference type="ARBA" id="ARBA00022917"/>
    </source>
</evidence>
<comment type="similarity">
    <text evidence="2 11">Belongs to the class-II aminoacyl-tRNA synthetase family.</text>
</comment>
<name>W1Q2A2_ABIDE</name>
<evidence type="ECO:0000256" key="2">
    <source>
        <dbReference type="ARBA" id="ARBA00008226"/>
    </source>
</evidence>
<feature type="binding site" evidence="12">
    <location>
        <begin position="82"/>
        <end position="84"/>
    </location>
    <ligand>
        <name>L-histidine</name>
        <dbReference type="ChEBI" id="CHEBI:57595"/>
    </ligand>
</feature>
<dbReference type="GeneID" id="84817890"/>
<reference evidence="14" key="1">
    <citation type="submission" date="2013-06" db="EMBL/GenBank/DDBJ databases">
        <authorList>
            <person name="Weinstock G."/>
            <person name="Sodergren E."/>
            <person name="Clifton S."/>
            <person name="Fulton L."/>
            <person name="Fulton B."/>
            <person name="Courtney L."/>
            <person name="Fronick C."/>
            <person name="Harrison M."/>
            <person name="Strong C."/>
            <person name="Farmer C."/>
            <person name="Delahaunty K."/>
            <person name="Markovic C."/>
            <person name="Hall O."/>
            <person name="Minx P."/>
            <person name="Tomlinson C."/>
            <person name="Mitreva M."/>
            <person name="Nelson J."/>
            <person name="Hou S."/>
            <person name="Wollam A."/>
            <person name="Pepin K.H."/>
            <person name="Johnson M."/>
            <person name="Bhonagiri V."/>
            <person name="Nash W.E."/>
            <person name="Warren W."/>
            <person name="Chinwalla A."/>
            <person name="Mardis E.R."/>
            <person name="Wilson R.K."/>
        </authorList>
    </citation>
    <scope>NUCLEOTIDE SEQUENCE [LARGE SCALE GENOMIC DNA]</scope>
    <source>
        <strain evidence="14">ATCC 49176</strain>
    </source>
</reference>
<dbReference type="GO" id="GO:0140096">
    <property type="term" value="F:catalytic activity, acting on a protein"/>
    <property type="evidence" value="ECO:0007669"/>
    <property type="project" value="UniProtKB-ARBA"/>
</dbReference>
<dbReference type="EC" id="6.1.1.21" evidence="11"/>
<dbReference type="FunFam" id="3.30.930.10:FF:000005">
    <property type="entry name" value="Histidine--tRNA ligase"/>
    <property type="match status" value="1"/>
</dbReference>
<keyword evidence="15" id="KW-1185">Reference proteome</keyword>
<dbReference type="Gene3D" id="3.40.50.800">
    <property type="entry name" value="Anticodon-binding domain"/>
    <property type="match status" value="1"/>
</dbReference>
<dbReference type="eggNOG" id="COG0124">
    <property type="taxonomic scope" value="Bacteria"/>
</dbReference>
<feature type="binding site" evidence="12">
    <location>
        <position position="129"/>
    </location>
    <ligand>
        <name>L-histidine</name>
        <dbReference type="ChEBI" id="CHEBI:57595"/>
    </ligand>
</feature>
<evidence type="ECO:0000313" key="14">
    <source>
        <dbReference type="EMBL" id="ESK65225.1"/>
    </source>
</evidence>
<dbReference type="InterPro" id="IPR033656">
    <property type="entry name" value="HisRS_anticodon"/>
</dbReference>
<keyword evidence="6 11" id="KW-0547">Nucleotide-binding</keyword>
<keyword evidence="7 11" id="KW-0067">ATP-binding</keyword>
<evidence type="ECO:0000256" key="12">
    <source>
        <dbReference type="PIRSR" id="PIRSR001549-1"/>
    </source>
</evidence>
<dbReference type="Pfam" id="PF03129">
    <property type="entry name" value="HGTP_anticodon"/>
    <property type="match status" value="1"/>
</dbReference>
<dbReference type="OrthoDB" id="9800814at2"/>
<dbReference type="HOGENOM" id="CLU_025113_1_1_9"/>
<dbReference type="InterPro" id="IPR036621">
    <property type="entry name" value="Anticodon-bd_dom_sf"/>
</dbReference>
<accession>W1Q2A2</accession>
<dbReference type="CDD" id="cd00773">
    <property type="entry name" value="HisRS-like_core"/>
    <property type="match status" value="1"/>
</dbReference>
<sequence>MAQVKRMKGTVDILPAESRIWQYIEDSARAVFETYNFQEIRTPLFEAYELFARSSGDTSEIVSKEMYDFKDKGDRHCALRPEGTAGVVRAFVENKLFGPEHAKPYKVYYMGSMFRYERPQAGRQRQFNQIGVEVFGSTNPATDAETIALAWDFFQELGIEGLTLYINSLGSSQDRARYRQALVDYFTPLADQLSADSQRRLTDNPMRILDSKAPEDKALVANAPKIPDYLSPESKDHFETVKAMLEALEIPYLVDPSVVRGLDYYQDTIFEIMVDDQAIGAKSTICGGGRYDGLVEALGGPATPGFGFGIGVERLLLLLKQQEVEVPEAEPLDVYVMGLGQASNIMALRLVQAARKEGLLAERDYLDRSLKAQFKQADKLKAQVILTIGEDELAAGTVQAKHPTSGKQVTLPLDQVLEDFMGTYRQLTVDTSVIDKYFKGEF</sequence>
<dbReference type="AlphaFoldDB" id="W1Q2A2"/>
<dbReference type="SUPFAM" id="SSF55681">
    <property type="entry name" value="Class II aaRS and biotin synthetases"/>
    <property type="match status" value="1"/>
</dbReference>
<dbReference type="InterPro" id="IPR004516">
    <property type="entry name" value="HisRS/HisZ"/>
</dbReference>
<evidence type="ECO:0000256" key="6">
    <source>
        <dbReference type="ARBA" id="ARBA00022741"/>
    </source>
</evidence>
<dbReference type="STRING" id="592010.GCWU000182_001386"/>
<evidence type="ECO:0000256" key="9">
    <source>
        <dbReference type="ARBA" id="ARBA00023146"/>
    </source>
</evidence>
<dbReference type="GO" id="GO:0004821">
    <property type="term" value="F:histidine-tRNA ligase activity"/>
    <property type="evidence" value="ECO:0007669"/>
    <property type="project" value="UniProtKB-UniRule"/>
</dbReference>
<dbReference type="GO" id="GO:0005524">
    <property type="term" value="F:ATP binding"/>
    <property type="evidence" value="ECO:0007669"/>
    <property type="project" value="UniProtKB-UniRule"/>
</dbReference>
<comment type="caution">
    <text evidence="14">The sequence shown here is derived from an EMBL/GenBank/DDBJ whole genome shotgun (WGS) entry which is preliminary data.</text>
</comment>
<feature type="binding site" evidence="12">
    <location>
        <position position="260"/>
    </location>
    <ligand>
        <name>L-histidine</name>
        <dbReference type="ChEBI" id="CHEBI:57595"/>
    </ligand>
</feature>
<feature type="domain" description="Aminoacyl-transfer RNA synthetases class-II family profile" evidence="13">
    <location>
        <begin position="1"/>
        <end position="327"/>
    </location>
</feature>
<dbReference type="InterPro" id="IPR041715">
    <property type="entry name" value="HisRS-like_core"/>
</dbReference>
<dbReference type="CDD" id="cd00859">
    <property type="entry name" value="HisRS_anticodon"/>
    <property type="match status" value="1"/>
</dbReference>
<evidence type="ECO:0000313" key="15">
    <source>
        <dbReference type="Proteomes" id="UP000019050"/>
    </source>
</evidence>
<comment type="subcellular location">
    <subcellularLocation>
        <location evidence="1 11">Cytoplasm</location>
    </subcellularLocation>
</comment>
<dbReference type="GO" id="GO:0006427">
    <property type="term" value="P:histidyl-tRNA aminoacylation"/>
    <property type="evidence" value="ECO:0007669"/>
    <property type="project" value="UniProtKB-UniRule"/>
</dbReference>